<dbReference type="Pfam" id="PF13962">
    <property type="entry name" value="PGG"/>
    <property type="match status" value="1"/>
</dbReference>
<dbReference type="PANTHER" id="PTHR24186">
    <property type="entry name" value="PROTEIN PHOSPHATASE 1 REGULATORY SUBUNIT"/>
    <property type="match status" value="1"/>
</dbReference>
<dbReference type="Gene3D" id="1.25.40.20">
    <property type="entry name" value="Ankyrin repeat-containing domain"/>
    <property type="match status" value="1"/>
</dbReference>
<feature type="repeat" description="ANK" evidence="8">
    <location>
        <begin position="245"/>
        <end position="277"/>
    </location>
</feature>
<keyword evidence="5 10" id="KW-1133">Transmembrane helix</keyword>
<feature type="transmembrane region" description="Helical" evidence="10">
    <location>
        <begin position="742"/>
        <end position="766"/>
    </location>
</feature>
<accession>A0A834TIW1</accession>
<dbReference type="OrthoDB" id="598775at2759"/>
<feature type="region of interest" description="Disordered" evidence="9">
    <location>
        <begin position="608"/>
        <end position="627"/>
    </location>
</feature>
<evidence type="ECO:0000256" key="8">
    <source>
        <dbReference type="PROSITE-ProRule" id="PRU00023"/>
    </source>
</evidence>
<feature type="domain" description="PGG" evidence="11">
    <location>
        <begin position="630"/>
        <end position="735"/>
    </location>
</feature>
<sequence length="806" mass="89997">MADPSQSSEAGTSQGKEAIGLWRLPESDSDPLLETLQVIPFNLNHVQEIYALVGPPPPQQYIPTIPVFKILPAASFQQIYVQTFPPPPPTTNPAPYVNPDSEARANFEIQLFYGQWPKPPTYVFPDRDQCRMAATDMDMKWRRDGTTAMGPPPSVSAHKLIQQSHDHPNTDLNLITAAYLSMTGDNFNVPHWVEHSGPDSHNAIYKQRTLLGNTVLHIAASFGNNRLVEKVAHESPYLFNVVNSNYDTALHVAAREGHESTIRSLLNSYLDIVRRQTNSYPQCFKVIAERMLMLGLILFRNHQGNTFFHEAFMVNSHNGVTVFQAFEASLVAKDAGLNEILFFLAMFLSNKEGKLLFYLAIQAGSQHVVKQLLDYCDRLELHPYGNSPLLPAIFNRDKDILRMIVNKKPNWIHLTDEERKFPPLHYAASTGFLEGVSYLINKCASCTMERDKDGFFPIHLASREGHVEVVHELLKWCPDPAEMLDQNNAQNFLHMAAQNGKYKVVRYILQHPKLGKMLNQKDKNGDTPLHLATTNWHPKIVHAFTWDKRVNLALLNKNRQTALDIADRLTWTALESAGTPRTSSVAGLGPAKEALNIKQYKDTLALKSADTPQSSSAVGPGPAKEAPNLEQYKDRVDTLIVVSTLIVTASFAAGFTMPGDVEEGTAVNINRYMFHLFVFSITISLYGSIGTTIILIWARLGDLHLTYYAMKYAMPLLGITLGTLSLAFLGGVYLVVSKVSLLGSAFLVTGVVLIVMVMLTYSLLWLPSISTSPIIRYISYYPFLVLANMVEADDTTPNQKPKPPRL</sequence>
<dbReference type="PROSITE" id="PS50297">
    <property type="entry name" value="ANK_REP_REGION"/>
    <property type="match status" value="2"/>
</dbReference>
<dbReference type="EMBL" id="JAAIUW010000007">
    <property type="protein sequence ID" value="KAF7823003.1"/>
    <property type="molecule type" value="Genomic_DNA"/>
</dbReference>
<feature type="transmembrane region" description="Helical" evidence="10">
    <location>
        <begin position="638"/>
        <end position="657"/>
    </location>
</feature>
<name>A0A834TIW1_9FABA</name>
<feature type="transmembrane region" description="Helical" evidence="10">
    <location>
        <begin position="677"/>
        <end position="700"/>
    </location>
</feature>
<dbReference type="PANTHER" id="PTHR24186:SF46">
    <property type="entry name" value="PROTEIN ACCELERATED CELL DEATH 6-LIKE"/>
    <property type="match status" value="1"/>
</dbReference>
<keyword evidence="13" id="KW-1185">Reference proteome</keyword>
<reference evidence="12" key="1">
    <citation type="submission" date="2020-09" db="EMBL/GenBank/DDBJ databases">
        <title>Genome-Enabled Discovery of Anthraquinone Biosynthesis in Senna tora.</title>
        <authorList>
            <person name="Kang S.-H."/>
            <person name="Pandey R.P."/>
            <person name="Lee C.-M."/>
            <person name="Sim J.-S."/>
            <person name="Jeong J.-T."/>
            <person name="Choi B.-S."/>
            <person name="Jung M."/>
            <person name="Ginzburg D."/>
            <person name="Zhao K."/>
            <person name="Won S.Y."/>
            <person name="Oh T.-J."/>
            <person name="Yu Y."/>
            <person name="Kim N.-H."/>
            <person name="Lee O.R."/>
            <person name="Lee T.-H."/>
            <person name="Bashyal P."/>
            <person name="Kim T.-S."/>
            <person name="Lee W.-H."/>
            <person name="Kawkins C."/>
            <person name="Kim C.-K."/>
            <person name="Kim J.S."/>
            <person name="Ahn B.O."/>
            <person name="Rhee S.Y."/>
            <person name="Sohng J.K."/>
        </authorList>
    </citation>
    <scope>NUCLEOTIDE SEQUENCE</scope>
    <source>
        <tissue evidence="12">Leaf</tissue>
    </source>
</reference>
<protein>
    <submittedName>
        <fullName evidence="12">Protein ACCELERATED CELL DEATH 6-like</fullName>
    </submittedName>
</protein>
<feature type="region of interest" description="Disordered" evidence="9">
    <location>
        <begin position="1"/>
        <end position="22"/>
    </location>
</feature>
<evidence type="ECO:0000256" key="3">
    <source>
        <dbReference type="ARBA" id="ARBA00022692"/>
    </source>
</evidence>
<evidence type="ECO:0000313" key="13">
    <source>
        <dbReference type="Proteomes" id="UP000634136"/>
    </source>
</evidence>
<dbReference type="GO" id="GO:0005886">
    <property type="term" value="C:plasma membrane"/>
    <property type="evidence" value="ECO:0007669"/>
    <property type="project" value="UniProtKB-SubCell"/>
</dbReference>
<evidence type="ECO:0000256" key="4">
    <source>
        <dbReference type="ARBA" id="ARBA00022737"/>
    </source>
</evidence>
<comment type="caution">
    <text evidence="12">The sequence shown here is derived from an EMBL/GenBank/DDBJ whole genome shotgun (WGS) entry which is preliminary data.</text>
</comment>
<dbReference type="InterPro" id="IPR026961">
    <property type="entry name" value="PGG_dom"/>
</dbReference>
<dbReference type="Pfam" id="PF12796">
    <property type="entry name" value="Ank_2"/>
    <property type="match status" value="3"/>
</dbReference>
<comment type="subcellular location">
    <subcellularLocation>
        <location evidence="2">Cell membrane</location>
        <topology evidence="2">Peripheral membrane protein</topology>
        <orientation evidence="2">Cytoplasmic side</orientation>
    </subcellularLocation>
    <subcellularLocation>
        <location evidence="1">Membrane</location>
        <topology evidence="1">Multi-pass membrane protein</topology>
    </subcellularLocation>
</comment>
<proteinExistence type="predicted"/>
<feature type="repeat" description="ANK" evidence="8">
    <location>
        <begin position="453"/>
        <end position="475"/>
    </location>
</feature>
<evidence type="ECO:0000256" key="7">
    <source>
        <dbReference type="ARBA" id="ARBA00023136"/>
    </source>
</evidence>
<evidence type="ECO:0000256" key="5">
    <source>
        <dbReference type="ARBA" id="ARBA00022989"/>
    </source>
</evidence>
<dbReference type="PROSITE" id="PS50088">
    <property type="entry name" value="ANK_REPEAT"/>
    <property type="match status" value="2"/>
</dbReference>
<evidence type="ECO:0000256" key="2">
    <source>
        <dbReference type="ARBA" id="ARBA00004413"/>
    </source>
</evidence>
<feature type="transmembrane region" description="Helical" evidence="10">
    <location>
        <begin position="712"/>
        <end position="736"/>
    </location>
</feature>
<evidence type="ECO:0000313" key="12">
    <source>
        <dbReference type="EMBL" id="KAF7823003.1"/>
    </source>
</evidence>
<evidence type="ECO:0000256" key="1">
    <source>
        <dbReference type="ARBA" id="ARBA00004141"/>
    </source>
</evidence>
<dbReference type="InterPro" id="IPR002110">
    <property type="entry name" value="Ankyrin_rpt"/>
</dbReference>
<keyword evidence="4" id="KW-0677">Repeat</keyword>
<evidence type="ECO:0000256" key="6">
    <source>
        <dbReference type="ARBA" id="ARBA00023043"/>
    </source>
</evidence>
<organism evidence="12 13">
    <name type="scientific">Senna tora</name>
    <dbReference type="NCBI Taxonomy" id="362788"/>
    <lineage>
        <taxon>Eukaryota</taxon>
        <taxon>Viridiplantae</taxon>
        <taxon>Streptophyta</taxon>
        <taxon>Embryophyta</taxon>
        <taxon>Tracheophyta</taxon>
        <taxon>Spermatophyta</taxon>
        <taxon>Magnoliopsida</taxon>
        <taxon>eudicotyledons</taxon>
        <taxon>Gunneridae</taxon>
        <taxon>Pentapetalae</taxon>
        <taxon>rosids</taxon>
        <taxon>fabids</taxon>
        <taxon>Fabales</taxon>
        <taxon>Fabaceae</taxon>
        <taxon>Caesalpinioideae</taxon>
        <taxon>Cassia clade</taxon>
        <taxon>Senna</taxon>
    </lineage>
</organism>
<gene>
    <name evidence="12" type="ORF">G2W53_021147</name>
</gene>
<dbReference type="Proteomes" id="UP000634136">
    <property type="component" value="Unassembled WGS sequence"/>
</dbReference>
<feature type="compositionally biased region" description="Polar residues" evidence="9">
    <location>
        <begin position="1"/>
        <end position="15"/>
    </location>
</feature>
<dbReference type="SUPFAM" id="SSF48403">
    <property type="entry name" value="Ankyrin repeat"/>
    <property type="match status" value="2"/>
</dbReference>
<keyword evidence="7 10" id="KW-0472">Membrane</keyword>
<evidence type="ECO:0000256" key="10">
    <source>
        <dbReference type="SAM" id="Phobius"/>
    </source>
</evidence>
<dbReference type="AlphaFoldDB" id="A0A834TIW1"/>
<keyword evidence="6 8" id="KW-0040">ANK repeat</keyword>
<dbReference type="SMART" id="SM00248">
    <property type="entry name" value="ANK"/>
    <property type="match status" value="9"/>
</dbReference>
<evidence type="ECO:0000259" key="11">
    <source>
        <dbReference type="Pfam" id="PF13962"/>
    </source>
</evidence>
<evidence type="ECO:0000256" key="9">
    <source>
        <dbReference type="SAM" id="MobiDB-lite"/>
    </source>
</evidence>
<dbReference type="InterPro" id="IPR036770">
    <property type="entry name" value="Ankyrin_rpt-contain_sf"/>
</dbReference>
<keyword evidence="3 10" id="KW-0812">Transmembrane</keyword>